<dbReference type="Proteomes" id="UP000267249">
    <property type="component" value="Plasmid p11801_1"/>
</dbReference>
<protein>
    <submittedName>
        <fullName evidence="1">AAA family ATPase</fullName>
    </submittedName>
</protein>
<organism evidence="1 2">
    <name type="scientific">Synechococcus elongatus PCC 11801</name>
    <dbReference type="NCBI Taxonomy" id="2219813"/>
    <lineage>
        <taxon>Bacteria</taxon>
        <taxon>Bacillati</taxon>
        <taxon>Cyanobacteriota</taxon>
        <taxon>Cyanophyceae</taxon>
        <taxon>Synechococcales</taxon>
        <taxon>Synechococcaceae</taxon>
        <taxon>Synechococcus</taxon>
    </lineage>
</organism>
<geneLocation type="plasmid" evidence="1 2">
    <name>p11801_1</name>
</geneLocation>
<dbReference type="EMBL" id="CP143528">
    <property type="protein sequence ID" value="WVS92189.1"/>
    <property type="molecule type" value="Genomic_DNA"/>
</dbReference>
<evidence type="ECO:0000313" key="2">
    <source>
        <dbReference type="Proteomes" id="UP000267249"/>
    </source>
</evidence>
<keyword evidence="1" id="KW-0614">Plasmid</keyword>
<proteinExistence type="predicted"/>
<reference evidence="1" key="1">
    <citation type="submission" date="2024-01" db="EMBL/GenBank/DDBJ databases">
        <title>De novo genome assembly and pan-genome analysis of the fast-growing Indian isolates of Synechococcus elongatus: Potential chassis for bioproduction.</title>
        <authorList>
            <person name="Jain V.S."/>
            <person name="Schubert M.G."/>
            <person name="Pritam P."/>
            <person name="Sarnaik A.P."/>
            <person name="Jaiswal D."/>
            <person name="Church G.M."/>
            <person name="Wangikar P."/>
        </authorList>
    </citation>
    <scope>NUCLEOTIDE SEQUENCE</scope>
    <source>
        <strain evidence="1">PCC 11801</strain>
    </source>
</reference>
<sequence>MVSREFVVLDTEGTPTLREVAVFNHRGQLLYEARTPQEGDYYAADLARSLPEILRQLSSLMAGKIIVAHHADHDRQILLNSYAEVGLAAPEMQFECTYNLARSLHFGLESYNLGYLCDVLEVSPEPFSRDQAHQAAYDARYTYYLYRTLKRSQLAKTLAAGPSPFSSSRVDTPFQHFADDQAVYKDEYQRLKSVLRSISLDPNRQSKGAVIIGEPGTGKTHLMMRLAQDVLKQNRLLFIRQPTQESTILFHTYSRILESLVEPVGDDQHNQLDLLLIRSIRSIFAEIPEEKQTVGDREILEALDAEDLSSLGREDTGARRQRWERIESRLLTWWADRYSVSGYSRQILQGILRFCRYTDPSRRESCRRWLSSGELVPVDKELEGLSAWDSELLREEFSLQAIKILGELSCLDQPLIIVFDQLEGLWLEDNRPILLRFGEVVKELFTHVPNSLFILTLFPDRWQKFQQDFDGSIVGRVAQHTVYLQRPTADQLEEILNLRLQPLNVGALDLFTAEDLTEITQQRSIRTSLNCANEFYAYRVQGVPLPTSSPLLPTGGNLDTSAMANRLIRLEQQVQHLQTLIQKLLTSPVEGSSAVSQEVRVEVIEAIAQPVSVVSNSPYAPEFHHYCSYQRQTLQERWSGSRIINDSDDLGKLRQICQAFKQIKTLEISTLRLGRRVVPDNLVIRDQYGERCLAFLHLSNGNSILARLTNLNQMVLSHPKTTFILMRDRTVGNIRSPKASQTLEAFCNGTGDGRKRTHYQVLSLEQRVDLELVHQLVSDINNRDLEIPMPDALNLLVQQEPQNWIVKLVV</sequence>
<name>A0ACD5A375_SYNEL</name>
<accession>A0ACD5A375</accession>
<gene>
    <name evidence="1" type="ORF">DOP62_13955</name>
</gene>
<evidence type="ECO:0000313" key="1">
    <source>
        <dbReference type="EMBL" id="WVS92189.1"/>
    </source>
</evidence>